<accession>D9W807</accession>
<evidence type="ECO:0000256" key="1">
    <source>
        <dbReference type="SAM" id="MobiDB-lite"/>
    </source>
</evidence>
<reference evidence="2 3" key="1">
    <citation type="submission" date="2009-02" db="EMBL/GenBank/DDBJ databases">
        <title>Annotation of Streptomyces hygroscopicus strain ATCC 53653.</title>
        <authorList>
            <consortium name="The Broad Institute Genome Sequencing Platform"/>
            <consortium name="Broad Institute Microbial Sequencing Center"/>
            <person name="Fischbach M."/>
            <person name="Godfrey P."/>
            <person name="Ward D."/>
            <person name="Young S."/>
            <person name="Zeng Q."/>
            <person name="Koehrsen M."/>
            <person name="Alvarado L."/>
            <person name="Berlin A.M."/>
            <person name="Bochicchio J."/>
            <person name="Borenstein D."/>
            <person name="Chapman S.B."/>
            <person name="Chen Z."/>
            <person name="Engels R."/>
            <person name="Freedman E."/>
            <person name="Gellesch M."/>
            <person name="Goldberg J."/>
            <person name="Griggs A."/>
            <person name="Gujja S."/>
            <person name="Heilman E.R."/>
            <person name="Heiman D.I."/>
            <person name="Hepburn T.A."/>
            <person name="Howarth C."/>
            <person name="Jen D."/>
            <person name="Larson L."/>
            <person name="Lewis B."/>
            <person name="Mehta T."/>
            <person name="Park D."/>
            <person name="Pearson M."/>
            <person name="Richards J."/>
            <person name="Roberts A."/>
            <person name="Saif S."/>
            <person name="Shea T.D."/>
            <person name="Shenoy N."/>
            <person name="Sisk P."/>
            <person name="Stolte C."/>
            <person name="Sykes S.N."/>
            <person name="Thomson T."/>
            <person name="Walk T."/>
            <person name="White J."/>
            <person name="Yandava C."/>
            <person name="Straight P."/>
            <person name="Clardy J."/>
            <person name="Hung D."/>
            <person name="Kolter R."/>
            <person name="Mekalanos J."/>
            <person name="Walker S."/>
            <person name="Walsh C.T."/>
            <person name="Wieland-Brown L.C."/>
            <person name="Haas B."/>
            <person name="Nusbaum C."/>
            <person name="Birren B."/>
        </authorList>
    </citation>
    <scope>NUCLEOTIDE SEQUENCE [LARGE SCALE GENOMIC DNA]</scope>
    <source>
        <strain evidence="2 3">ATCC 53653</strain>
    </source>
</reference>
<proteinExistence type="predicted"/>
<organism evidence="2 3">
    <name type="scientific">Streptomyces himastatinicus ATCC 53653</name>
    <dbReference type="NCBI Taxonomy" id="457427"/>
    <lineage>
        <taxon>Bacteria</taxon>
        <taxon>Bacillati</taxon>
        <taxon>Actinomycetota</taxon>
        <taxon>Actinomycetes</taxon>
        <taxon>Kitasatosporales</taxon>
        <taxon>Streptomycetaceae</taxon>
        <taxon>Streptomyces</taxon>
        <taxon>Streptomyces violaceusniger group</taxon>
    </lineage>
</organism>
<dbReference type="Proteomes" id="UP000003963">
    <property type="component" value="Unassembled WGS sequence"/>
</dbReference>
<gene>
    <name evidence="2" type="ORF">SSOG_00253</name>
</gene>
<evidence type="ECO:0000313" key="2">
    <source>
        <dbReference type="EMBL" id="EFL20540.1"/>
    </source>
</evidence>
<feature type="compositionally biased region" description="Basic residues" evidence="1">
    <location>
        <begin position="98"/>
        <end position="108"/>
    </location>
</feature>
<dbReference type="STRING" id="457427.SSOG_00253"/>
<evidence type="ECO:0000313" key="3">
    <source>
        <dbReference type="Proteomes" id="UP000003963"/>
    </source>
</evidence>
<feature type="region of interest" description="Disordered" evidence="1">
    <location>
        <begin position="1"/>
        <end position="108"/>
    </location>
</feature>
<dbReference type="HOGENOM" id="CLU_2195458_0_0_11"/>
<dbReference type="EMBL" id="GG657754">
    <property type="protein sequence ID" value="EFL20540.1"/>
    <property type="molecule type" value="Genomic_DNA"/>
</dbReference>
<sequence length="108" mass="12020">MRGRFGADADELTSRQSSWRTRAPARTGRRITSETSEKGRRPKGSRQCLNNTARSPLDRSRRGGGAPKAWRPWALPNTGIRVLVKKRPPCGTADGHRTPRPSHHAVRS</sequence>
<protein>
    <submittedName>
        <fullName evidence="2">Uncharacterized protein</fullName>
    </submittedName>
</protein>
<keyword evidence="3" id="KW-1185">Reference proteome</keyword>
<dbReference type="AlphaFoldDB" id="D9W807"/>
<name>D9W807_9ACTN</name>